<proteinExistence type="predicted"/>
<gene>
    <name evidence="2" type="ORF">DSM104443_01782</name>
</gene>
<dbReference type="Gene3D" id="3.60.10.10">
    <property type="entry name" value="Endonuclease/exonuclease/phosphatase"/>
    <property type="match status" value="1"/>
</dbReference>
<dbReference type="RefSeq" id="WP_171091441.1">
    <property type="nucleotide sequence ID" value="NZ_CP053069.1"/>
</dbReference>
<dbReference type="SUPFAM" id="SSF56219">
    <property type="entry name" value="DNase I-like"/>
    <property type="match status" value="1"/>
</dbReference>
<accession>A0A6M4GW41</accession>
<dbReference type="InterPro" id="IPR036691">
    <property type="entry name" value="Endo/exonu/phosph_ase_sf"/>
</dbReference>
<dbReference type="GO" id="GO:0016020">
    <property type="term" value="C:membrane"/>
    <property type="evidence" value="ECO:0007669"/>
    <property type="project" value="GOC"/>
</dbReference>
<evidence type="ECO:0000313" key="2">
    <source>
        <dbReference type="EMBL" id="QJR10714.1"/>
    </source>
</evidence>
<dbReference type="KEGG" id="uru:DSM104443_01782"/>
<protein>
    <recommendedName>
        <fullName evidence="1">Endonuclease/exonuclease/phosphatase domain-containing protein</fullName>
    </recommendedName>
</protein>
<dbReference type="Proteomes" id="UP000501534">
    <property type="component" value="Chromosome"/>
</dbReference>
<evidence type="ECO:0000313" key="3">
    <source>
        <dbReference type="Proteomes" id="UP000501534"/>
    </source>
</evidence>
<dbReference type="PANTHER" id="PTHR14859">
    <property type="entry name" value="CALCOFLUOR WHITE HYPERSENSITIVE PROTEIN PRECURSOR"/>
    <property type="match status" value="1"/>
</dbReference>
<sequence>MIRIASYNVHGAVGRDRQHAPERIRDVIREIDPDIIALQEVESGRNGVDMFDWLAGETGLTPIAGKTLMQASRHYGNLMLSRWPATSFQLLDLTWSRREPRGAIAANIPYNGHRLHVVATHLGLRPAERRAQVERLLTLFTETKLDHEILLGDLNEWYLWGRPLMRLRKYFDELPAPPTFPAGRPVFALDRIYASPKGILKKLAVHRSALARQASDHLPIVATLDLG</sequence>
<reference evidence="2 3" key="1">
    <citation type="submission" date="2020-04" db="EMBL/GenBank/DDBJ databases">
        <title>Usitatibacter rugosus gen. nov., sp. nov. and Usitatibacter palustris sp. nov., novel members of Usitatibacteraceae fam. nov. within the order Nitrosomonadales isolated from soil.</title>
        <authorList>
            <person name="Huber K.J."/>
            <person name="Neumann-Schaal M."/>
            <person name="Geppert A."/>
            <person name="Luckner M."/>
            <person name="Wanner G."/>
            <person name="Overmann J."/>
        </authorList>
    </citation>
    <scope>NUCLEOTIDE SEQUENCE [LARGE SCALE GENOMIC DNA]</scope>
    <source>
        <strain evidence="2 3">0125_3</strain>
    </source>
</reference>
<name>A0A6M4GW41_9PROT</name>
<dbReference type="InterPro" id="IPR005135">
    <property type="entry name" value="Endo/exonuclease/phosphatase"/>
</dbReference>
<keyword evidence="3" id="KW-1185">Reference proteome</keyword>
<dbReference type="GO" id="GO:0006506">
    <property type="term" value="P:GPI anchor biosynthetic process"/>
    <property type="evidence" value="ECO:0007669"/>
    <property type="project" value="TreeGrafter"/>
</dbReference>
<dbReference type="GO" id="GO:0003824">
    <property type="term" value="F:catalytic activity"/>
    <property type="evidence" value="ECO:0007669"/>
    <property type="project" value="InterPro"/>
</dbReference>
<organism evidence="2 3">
    <name type="scientific">Usitatibacter rugosus</name>
    <dbReference type="NCBI Taxonomy" id="2732067"/>
    <lineage>
        <taxon>Bacteria</taxon>
        <taxon>Pseudomonadati</taxon>
        <taxon>Pseudomonadota</taxon>
        <taxon>Betaproteobacteria</taxon>
        <taxon>Nitrosomonadales</taxon>
        <taxon>Usitatibacteraceae</taxon>
        <taxon>Usitatibacter</taxon>
    </lineage>
</organism>
<dbReference type="EMBL" id="CP053069">
    <property type="protein sequence ID" value="QJR10714.1"/>
    <property type="molecule type" value="Genomic_DNA"/>
</dbReference>
<dbReference type="PANTHER" id="PTHR14859:SF15">
    <property type="entry name" value="ENDONUCLEASE_EXONUCLEASE_PHOSPHATASE DOMAIN-CONTAINING PROTEIN"/>
    <property type="match status" value="1"/>
</dbReference>
<evidence type="ECO:0000259" key="1">
    <source>
        <dbReference type="Pfam" id="PF03372"/>
    </source>
</evidence>
<dbReference type="Pfam" id="PF03372">
    <property type="entry name" value="Exo_endo_phos"/>
    <property type="match status" value="1"/>
</dbReference>
<dbReference type="InterPro" id="IPR051916">
    <property type="entry name" value="GPI-anchor_lipid_remodeler"/>
</dbReference>
<dbReference type="AlphaFoldDB" id="A0A6M4GW41"/>
<feature type="domain" description="Endonuclease/exonuclease/phosphatase" evidence="1">
    <location>
        <begin position="5"/>
        <end position="217"/>
    </location>
</feature>